<dbReference type="RefSeq" id="WP_204709273.1">
    <property type="nucleotide sequence ID" value="NZ_JBHSZV010000034.1"/>
</dbReference>
<protein>
    <submittedName>
        <fullName evidence="2">SCO family protein</fullName>
    </submittedName>
</protein>
<name>A0ABW2EKH8_9BACI</name>
<reference evidence="3" key="1">
    <citation type="journal article" date="2019" name="Int. J. Syst. Evol. Microbiol.">
        <title>The Global Catalogue of Microorganisms (GCM) 10K type strain sequencing project: providing services to taxonomists for standard genome sequencing and annotation.</title>
        <authorList>
            <consortium name="The Broad Institute Genomics Platform"/>
            <consortium name="The Broad Institute Genome Sequencing Center for Infectious Disease"/>
            <person name="Wu L."/>
            <person name="Ma J."/>
        </authorList>
    </citation>
    <scope>NUCLEOTIDE SEQUENCE [LARGE SCALE GENOMIC DNA]</scope>
    <source>
        <strain evidence="3">CGMCC 4.1621</strain>
    </source>
</reference>
<gene>
    <name evidence="2" type="ORF">ACFQIC_13480</name>
</gene>
<comment type="similarity">
    <text evidence="1">Belongs to the SCO1/2 family.</text>
</comment>
<comment type="caution">
    <text evidence="2">The sequence shown here is derived from an EMBL/GenBank/DDBJ whole genome shotgun (WGS) entry which is preliminary data.</text>
</comment>
<dbReference type="InterPro" id="IPR036249">
    <property type="entry name" value="Thioredoxin-like_sf"/>
</dbReference>
<dbReference type="InterPro" id="IPR003782">
    <property type="entry name" value="SCO1/SenC"/>
</dbReference>
<dbReference type="Gene3D" id="3.40.30.10">
    <property type="entry name" value="Glutaredoxin"/>
    <property type="match status" value="1"/>
</dbReference>
<dbReference type="PANTHER" id="PTHR12151:SF25">
    <property type="entry name" value="LINALOOL DEHYDRATASE_ISOMERASE DOMAIN-CONTAINING PROTEIN"/>
    <property type="match status" value="1"/>
</dbReference>
<dbReference type="Proteomes" id="UP001596410">
    <property type="component" value="Unassembled WGS sequence"/>
</dbReference>
<dbReference type="PROSITE" id="PS51257">
    <property type="entry name" value="PROKAR_LIPOPROTEIN"/>
    <property type="match status" value="1"/>
</dbReference>
<dbReference type="EMBL" id="JBHSZV010000034">
    <property type="protein sequence ID" value="MFC7062849.1"/>
    <property type="molecule type" value="Genomic_DNA"/>
</dbReference>
<evidence type="ECO:0000313" key="2">
    <source>
        <dbReference type="EMBL" id="MFC7062849.1"/>
    </source>
</evidence>
<keyword evidence="3" id="KW-1185">Reference proteome</keyword>
<sequence length="195" mass="22053">MLYNRFLILFLFVTTTLLLAACGEKELEDPLEWEIDNLSGTTQSEESFSVDDMEGEVWLANFIFTSCETVCPPMTRNMAEIQDRLEDEGINAEIVSFSVDPEVDTPAKLEEFAAAQDASFDNWSFVTGYSQDEIETYAQESFKTVAQKPEGADQVSHGSSFFLMDKNNEVMKHYKGDTNVPYEKVIEHAEILANQ</sequence>
<evidence type="ECO:0000256" key="1">
    <source>
        <dbReference type="ARBA" id="ARBA00010996"/>
    </source>
</evidence>
<dbReference type="PANTHER" id="PTHR12151">
    <property type="entry name" value="ELECTRON TRANSPORT PROTIN SCO1/SENC FAMILY MEMBER"/>
    <property type="match status" value="1"/>
</dbReference>
<dbReference type="CDD" id="cd02968">
    <property type="entry name" value="SCO"/>
    <property type="match status" value="1"/>
</dbReference>
<organism evidence="2 3">
    <name type="scientific">Halobacillus seohaensis</name>
    <dbReference type="NCBI Taxonomy" id="447421"/>
    <lineage>
        <taxon>Bacteria</taxon>
        <taxon>Bacillati</taxon>
        <taxon>Bacillota</taxon>
        <taxon>Bacilli</taxon>
        <taxon>Bacillales</taxon>
        <taxon>Bacillaceae</taxon>
        <taxon>Halobacillus</taxon>
    </lineage>
</organism>
<dbReference type="SUPFAM" id="SSF52833">
    <property type="entry name" value="Thioredoxin-like"/>
    <property type="match status" value="1"/>
</dbReference>
<evidence type="ECO:0000313" key="3">
    <source>
        <dbReference type="Proteomes" id="UP001596410"/>
    </source>
</evidence>
<accession>A0ABW2EKH8</accession>
<dbReference type="Pfam" id="PF02630">
    <property type="entry name" value="SCO1-SenC"/>
    <property type="match status" value="1"/>
</dbReference>
<proteinExistence type="inferred from homology"/>